<proteinExistence type="predicted"/>
<organism evidence="1 2">
    <name type="scientific">Candidatus Pantoea gossypiicola</name>
    <dbReference type="NCBI Taxonomy" id="2608008"/>
    <lineage>
        <taxon>Bacteria</taxon>
        <taxon>Pseudomonadati</taxon>
        <taxon>Pseudomonadota</taxon>
        <taxon>Gammaproteobacteria</taxon>
        <taxon>Enterobacterales</taxon>
        <taxon>Erwiniaceae</taxon>
        <taxon>Pantoea</taxon>
    </lineage>
</organism>
<reference evidence="1 2" key="1">
    <citation type="submission" date="2019-09" db="EMBL/GenBank/DDBJ databases">
        <title>Genomic diversity of phyloplane-associated Pantoea species in Pakistan cotton crop.</title>
        <authorList>
            <person name="Tufail M.R."/>
            <person name="Cook D.R."/>
        </authorList>
    </citation>
    <scope>NUCLEOTIDE SEQUENCE [LARGE SCALE GENOMIC DNA]</scope>
    <source>
        <strain evidence="1 2">B_8</strain>
    </source>
</reference>
<dbReference type="RefSeq" id="WP_150037983.1">
    <property type="nucleotide sequence ID" value="NZ_VWVM01000013.1"/>
</dbReference>
<accession>A0AB34CFB0</accession>
<gene>
    <name evidence="1" type="ORF">F3I20_16160</name>
</gene>
<keyword evidence="2" id="KW-1185">Reference proteome</keyword>
<sequence length="72" mass="8304">MQKYTNAEMYVDRFTGKQYLVQKGYSGKVQQFAPGVTVYFDGSCCKGGKTGQQVFKNRKDLNSWLRMMGFKK</sequence>
<protein>
    <submittedName>
        <fullName evidence="1">Uncharacterized protein</fullName>
    </submittedName>
</protein>
<dbReference type="Proteomes" id="UP000324255">
    <property type="component" value="Unassembled WGS sequence"/>
</dbReference>
<dbReference type="AlphaFoldDB" id="A0AB34CFB0"/>
<dbReference type="EMBL" id="VWVM01000013">
    <property type="protein sequence ID" value="KAA6122216.1"/>
    <property type="molecule type" value="Genomic_DNA"/>
</dbReference>
<evidence type="ECO:0000313" key="1">
    <source>
        <dbReference type="EMBL" id="KAA6122216.1"/>
    </source>
</evidence>
<evidence type="ECO:0000313" key="2">
    <source>
        <dbReference type="Proteomes" id="UP000324255"/>
    </source>
</evidence>
<comment type="caution">
    <text evidence="1">The sequence shown here is derived from an EMBL/GenBank/DDBJ whole genome shotgun (WGS) entry which is preliminary data.</text>
</comment>
<name>A0AB34CFB0_9GAMM</name>